<dbReference type="Gene3D" id="2.40.50.140">
    <property type="entry name" value="Nucleic acid-binding proteins"/>
    <property type="match status" value="1"/>
</dbReference>
<dbReference type="GO" id="GO:0003910">
    <property type="term" value="F:DNA ligase (ATP) activity"/>
    <property type="evidence" value="ECO:0007669"/>
    <property type="project" value="UniProtKB-EC"/>
</dbReference>
<sequence>MPLFFIRFARASVLAVSLFFLFGSLVYPPSAWAQPPAIPLANVYHPGVNLKDYWVSEKLDGVRAYWDGEQLWSRGGHVYAAPVWFTKHFPKQPLDGELWSGRGRFAELSGVVRKHQPVDAEWQQVRFQVFDLPMQSAAFELRYQRLTALVQAAGSPYLALVSQSPVASHDALLEQLHAMVAAGGEGLMLKRKAGLYQAGRSDDLLKVTTHDDAEAVVVRHLPGKGRLEGMMGALEVKLADGRQFRIGTGFSDTQRRQPPPVGATVTFRYRGLTATGLPRFARFLRVRNDDPEFAPAPFH</sequence>
<gene>
    <name evidence="9" type="ORF">C7H08_09725</name>
</gene>
<dbReference type="Proteomes" id="UP000238385">
    <property type="component" value="Unassembled WGS sequence"/>
</dbReference>
<protein>
    <submittedName>
        <fullName evidence="9">DNA ligase</fullName>
    </submittedName>
</protein>
<dbReference type="GO" id="GO:0006281">
    <property type="term" value="P:DNA repair"/>
    <property type="evidence" value="ECO:0007669"/>
    <property type="project" value="UniProtKB-KW"/>
</dbReference>
<dbReference type="RefSeq" id="WP_106671513.1">
    <property type="nucleotide sequence ID" value="NZ_BMFE01000001.1"/>
</dbReference>
<keyword evidence="5" id="KW-0234">DNA repair</keyword>
<evidence type="ECO:0000313" key="10">
    <source>
        <dbReference type="Proteomes" id="UP000238385"/>
    </source>
</evidence>
<dbReference type="Pfam" id="PF01068">
    <property type="entry name" value="DNA_ligase_A_M"/>
    <property type="match status" value="1"/>
</dbReference>
<comment type="catalytic activity">
    <reaction evidence="6">
        <text>ATP + (deoxyribonucleotide)n-3'-hydroxyl + 5'-phospho-(deoxyribonucleotide)m = (deoxyribonucleotide)n+m + AMP + diphosphate.</text>
        <dbReference type="EC" id="6.5.1.1"/>
    </reaction>
</comment>
<dbReference type="EMBL" id="PXNN01000011">
    <property type="protein sequence ID" value="PSF08917.1"/>
    <property type="molecule type" value="Genomic_DNA"/>
</dbReference>
<feature type="domain" description="DNA ligase OB-like" evidence="8">
    <location>
        <begin position="222"/>
        <end position="287"/>
    </location>
</feature>
<evidence type="ECO:0000256" key="1">
    <source>
        <dbReference type="ARBA" id="ARBA00001968"/>
    </source>
</evidence>
<keyword evidence="2 9" id="KW-0436">Ligase</keyword>
<name>A0A2T1KFL4_9GAMM</name>
<reference evidence="9 10" key="1">
    <citation type="submission" date="2018-03" db="EMBL/GenBank/DDBJ databases">
        <title>Marinobacter brunus sp. nov., a marine bacterium of Gamma-proteobacteria isolated from the surface seawater of the South China Sea.</title>
        <authorList>
            <person name="Cheng H."/>
            <person name="Wu Y.-H."/>
            <person name="Xamxidin M."/>
            <person name="Xu X.-W."/>
        </authorList>
    </citation>
    <scope>NUCLEOTIDE SEQUENCE [LARGE SCALE GENOMIC DNA]</scope>
    <source>
        <strain evidence="9 10">JCM 30472</strain>
    </source>
</reference>
<dbReference type="GO" id="GO:0006310">
    <property type="term" value="P:DNA recombination"/>
    <property type="evidence" value="ECO:0007669"/>
    <property type="project" value="InterPro"/>
</dbReference>
<evidence type="ECO:0000256" key="3">
    <source>
        <dbReference type="ARBA" id="ARBA00022705"/>
    </source>
</evidence>
<keyword evidence="4" id="KW-0227">DNA damage</keyword>
<keyword evidence="3" id="KW-0235">DNA replication</keyword>
<dbReference type="Pfam" id="PF14743">
    <property type="entry name" value="DNA_ligase_OB_2"/>
    <property type="match status" value="1"/>
</dbReference>
<evidence type="ECO:0000256" key="6">
    <source>
        <dbReference type="ARBA" id="ARBA00034003"/>
    </source>
</evidence>
<comment type="cofactor">
    <cofactor evidence="1">
        <name>a divalent metal cation</name>
        <dbReference type="ChEBI" id="CHEBI:60240"/>
    </cofactor>
</comment>
<dbReference type="SUPFAM" id="SSF56091">
    <property type="entry name" value="DNA ligase/mRNA capping enzyme, catalytic domain"/>
    <property type="match status" value="1"/>
</dbReference>
<keyword evidence="10" id="KW-1185">Reference proteome</keyword>
<dbReference type="SUPFAM" id="SSF50249">
    <property type="entry name" value="Nucleic acid-binding proteins"/>
    <property type="match status" value="1"/>
</dbReference>
<evidence type="ECO:0000259" key="7">
    <source>
        <dbReference type="Pfam" id="PF01068"/>
    </source>
</evidence>
<proteinExistence type="predicted"/>
<evidence type="ECO:0000313" key="9">
    <source>
        <dbReference type="EMBL" id="PSF08917.1"/>
    </source>
</evidence>
<accession>A0A2T1KFL4</accession>
<dbReference type="CDD" id="cd07896">
    <property type="entry name" value="Adenylation_kDNA_ligase_like"/>
    <property type="match status" value="1"/>
</dbReference>
<dbReference type="InterPro" id="IPR012310">
    <property type="entry name" value="DNA_ligase_ATP-dep_cent"/>
</dbReference>
<evidence type="ECO:0000256" key="4">
    <source>
        <dbReference type="ARBA" id="ARBA00022763"/>
    </source>
</evidence>
<dbReference type="CDD" id="cd08041">
    <property type="entry name" value="OBF_kDNA_ligase_like"/>
    <property type="match status" value="1"/>
</dbReference>
<dbReference type="InterPro" id="IPR029319">
    <property type="entry name" value="DNA_ligase_OB"/>
</dbReference>
<evidence type="ECO:0000256" key="5">
    <source>
        <dbReference type="ARBA" id="ARBA00023204"/>
    </source>
</evidence>
<evidence type="ECO:0000259" key="8">
    <source>
        <dbReference type="Pfam" id="PF14743"/>
    </source>
</evidence>
<dbReference type="Gene3D" id="3.30.470.30">
    <property type="entry name" value="DNA ligase/mRNA capping enzyme"/>
    <property type="match status" value="1"/>
</dbReference>
<dbReference type="AlphaFoldDB" id="A0A2T1KFL4"/>
<dbReference type="PANTHER" id="PTHR47810">
    <property type="entry name" value="DNA LIGASE"/>
    <property type="match status" value="1"/>
</dbReference>
<dbReference type="GO" id="GO:0005524">
    <property type="term" value="F:ATP binding"/>
    <property type="evidence" value="ECO:0007669"/>
    <property type="project" value="InterPro"/>
</dbReference>
<dbReference type="InterPro" id="IPR050326">
    <property type="entry name" value="NAD_dep_DNA_ligaseB"/>
</dbReference>
<dbReference type="OrthoDB" id="9782700at2"/>
<dbReference type="GO" id="GO:0006260">
    <property type="term" value="P:DNA replication"/>
    <property type="evidence" value="ECO:0007669"/>
    <property type="project" value="UniProtKB-KW"/>
</dbReference>
<dbReference type="Gene3D" id="3.30.1490.70">
    <property type="match status" value="1"/>
</dbReference>
<organism evidence="9 10">
    <name type="scientific">Marinobacter halophilus</name>
    <dbReference type="NCBI Taxonomy" id="1323740"/>
    <lineage>
        <taxon>Bacteria</taxon>
        <taxon>Pseudomonadati</taxon>
        <taxon>Pseudomonadota</taxon>
        <taxon>Gammaproteobacteria</taxon>
        <taxon>Pseudomonadales</taxon>
        <taxon>Marinobacteraceae</taxon>
        <taxon>Marinobacter</taxon>
    </lineage>
</organism>
<dbReference type="PANTHER" id="PTHR47810:SF1">
    <property type="entry name" value="DNA LIGASE B"/>
    <property type="match status" value="1"/>
</dbReference>
<dbReference type="InterPro" id="IPR012340">
    <property type="entry name" value="NA-bd_OB-fold"/>
</dbReference>
<dbReference type="NCBIfam" id="NF006592">
    <property type="entry name" value="PRK09125.1"/>
    <property type="match status" value="1"/>
</dbReference>
<evidence type="ECO:0000256" key="2">
    <source>
        <dbReference type="ARBA" id="ARBA00022598"/>
    </source>
</evidence>
<feature type="domain" description="ATP-dependent DNA ligase family profile" evidence="7">
    <location>
        <begin position="94"/>
        <end position="207"/>
    </location>
</feature>
<comment type="caution">
    <text evidence="9">The sequence shown here is derived from an EMBL/GenBank/DDBJ whole genome shotgun (WGS) entry which is preliminary data.</text>
</comment>